<evidence type="ECO:0000256" key="6">
    <source>
        <dbReference type="ARBA" id="ARBA00022723"/>
    </source>
</evidence>
<dbReference type="OrthoDB" id="6880011at2759"/>
<dbReference type="InterPro" id="IPR041399">
    <property type="entry name" value="Catalase_large_C"/>
</dbReference>
<dbReference type="GO" id="GO:0004096">
    <property type="term" value="F:catalase activity"/>
    <property type="evidence" value="ECO:0007669"/>
    <property type="project" value="UniProtKB-UniRule"/>
</dbReference>
<comment type="catalytic activity">
    <reaction evidence="10">
        <text>2 H2O2 = O2 + 2 H2O</text>
        <dbReference type="Rhea" id="RHEA:20309"/>
        <dbReference type="ChEBI" id="CHEBI:15377"/>
        <dbReference type="ChEBI" id="CHEBI:15379"/>
        <dbReference type="ChEBI" id="CHEBI:16240"/>
        <dbReference type="EC" id="1.11.1.6"/>
    </reaction>
</comment>
<dbReference type="CDD" id="cd03132">
    <property type="entry name" value="GATase1_catalase"/>
    <property type="match status" value="1"/>
</dbReference>
<gene>
    <name evidence="14" type="ORF">L207DRAFT_450239</name>
</gene>
<reference evidence="14 15" key="1">
    <citation type="submission" date="2016-04" db="EMBL/GenBank/DDBJ databases">
        <title>A degradative enzymes factory behind the ericoid mycorrhizal symbiosis.</title>
        <authorList>
            <consortium name="DOE Joint Genome Institute"/>
            <person name="Martino E."/>
            <person name="Morin E."/>
            <person name="Grelet G."/>
            <person name="Kuo A."/>
            <person name="Kohler A."/>
            <person name="Daghino S."/>
            <person name="Barry K."/>
            <person name="Choi C."/>
            <person name="Cichocki N."/>
            <person name="Clum A."/>
            <person name="Copeland A."/>
            <person name="Hainaut M."/>
            <person name="Haridas S."/>
            <person name="Labutti K."/>
            <person name="Lindquist E."/>
            <person name="Lipzen A."/>
            <person name="Khouja H.-R."/>
            <person name="Murat C."/>
            <person name="Ohm R."/>
            <person name="Olson A."/>
            <person name="Spatafora J."/>
            <person name="Veneault-Fourrey C."/>
            <person name="Henrissat B."/>
            <person name="Grigoriev I."/>
            <person name="Martin F."/>
            <person name="Perotto S."/>
        </authorList>
    </citation>
    <scope>NUCLEOTIDE SEQUENCE [LARGE SCALE GENOMIC DNA]</scope>
    <source>
        <strain evidence="14 15">F</strain>
    </source>
</reference>
<evidence type="ECO:0000256" key="9">
    <source>
        <dbReference type="ARBA" id="ARBA00023324"/>
    </source>
</evidence>
<keyword evidence="4 10" id="KW-0575">Peroxidase</keyword>
<sequence length="726" mass="79905">MRSFLYFSTLLGTVAAAGCPYMSGQLRARGEDLGKRQSAASIEGTTISTQDFLAPFELNDTNVYMTTDSGTPIDDAVSLKAGIRGPTLLEDFIFRQKLQRFDHERIPERVVHARGAGAYGVFESYGNFSNITAASFLSEAGKQTPMFTRMSTVIGERGSTDSARDVHGLATRFYTDEGNFDIVGINVPIFFINDAILFPDLIHALKPQPNDQIPQAATAHDTAYDFFSQETSALNLVMMVMAGYGIPRSYRHMDGWGVHTYRLVTNEGATKFVKWSWKSLQGKASFLWEEAQAVGGKNSDFHRQDIWNAIEAGIYPQWELGVQIFDEDQQLAFGFDVLDDTKFIPEEVVPVTPLGVMTLNANPQNYFAETEQIGFQPGHVVRGIDFSDDPVLQGRLYSYLDTQLNRYGGPNFEQAPINRPRVPIHNNNRDGKAQAYIPTNIAAYSPNTLNFGSPMEANQTTGNGFFTAPRYVSGELTRELSPTFADHWSQPRLVWNSLSPAEQQIAVNALRFETSHIVSTTIKQNFINQLNLIDNGLALRVAQVLVDVTVPPPDTTYYNDNTTAYISIFSNPLPTIQGLNFGILASIYSNQSMSQAATLSQQFRDLGLFVSVVAETLVPGVNVTYSAADAIDFDGLLVTPGSESIFINGTSPLYPLGRPIQIVQNAYDYGKPVGALGSASTVFQAANILEGPGVYLSNSTTTLLADFEAGLKTFKFLERFPLDPGY</sequence>
<dbReference type="PANTHER" id="PTHR42821:SF3">
    <property type="entry name" value="CATALASE B"/>
    <property type="match status" value="1"/>
</dbReference>
<evidence type="ECO:0000256" key="12">
    <source>
        <dbReference type="SAM" id="SignalP"/>
    </source>
</evidence>
<proteinExistence type="inferred from homology"/>
<comment type="similarity">
    <text evidence="2 10">Belongs to the catalase family.</text>
</comment>
<dbReference type="InterPro" id="IPR043156">
    <property type="entry name" value="Catalase_clade2_helical"/>
</dbReference>
<keyword evidence="7 10" id="KW-0560">Oxidoreductase</keyword>
<dbReference type="InterPro" id="IPR024712">
    <property type="entry name" value="Catalase_clade2"/>
</dbReference>
<evidence type="ECO:0000256" key="1">
    <source>
        <dbReference type="ARBA" id="ARBA00001971"/>
    </source>
</evidence>
<dbReference type="PIRSF" id="PIRSF038927">
    <property type="entry name" value="Catalase_clade2"/>
    <property type="match status" value="1"/>
</dbReference>
<accession>A0A2J6S5H8</accession>
<dbReference type="PROSITE" id="PS51257">
    <property type="entry name" value="PROKAR_LIPOPROTEIN"/>
    <property type="match status" value="1"/>
</dbReference>
<feature type="domain" description="Catalase core" evidence="13">
    <location>
        <begin position="66"/>
        <end position="453"/>
    </location>
</feature>
<dbReference type="SUPFAM" id="SSF56634">
    <property type="entry name" value="Heme-dependent catalase-like"/>
    <property type="match status" value="1"/>
</dbReference>
<organism evidence="14 15">
    <name type="scientific">Hyaloscypha variabilis (strain UAMH 11265 / GT02V1 / F)</name>
    <name type="common">Meliniomyces variabilis</name>
    <dbReference type="NCBI Taxonomy" id="1149755"/>
    <lineage>
        <taxon>Eukaryota</taxon>
        <taxon>Fungi</taxon>
        <taxon>Dikarya</taxon>
        <taxon>Ascomycota</taxon>
        <taxon>Pezizomycotina</taxon>
        <taxon>Leotiomycetes</taxon>
        <taxon>Helotiales</taxon>
        <taxon>Hyaloscyphaceae</taxon>
        <taxon>Hyaloscypha</taxon>
        <taxon>Hyaloscypha variabilis</taxon>
    </lineage>
</organism>
<dbReference type="FunFam" id="2.40.180.10:FF:000003">
    <property type="entry name" value="Catalase"/>
    <property type="match status" value="1"/>
</dbReference>
<keyword evidence="12" id="KW-0732">Signal</keyword>
<dbReference type="PRINTS" id="PR00067">
    <property type="entry name" value="CATALASE"/>
</dbReference>
<evidence type="ECO:0000256" key="2">
    <source>
        <dbReference type="ARBA" id="ARBA00005329"/>
    </source>
</evidence>
<protein>
    <recommendedName>
        <fullName evidence="3 10">Catalase</fullName>
        <ecNumber evidence="3 10">1.11.1.6</ecNumber>
    </recommendedName>
</protein>
<dbReference type="GO" id="GO:0020037">
    <property type="term" value="F:heme binding"/>
    <property type="evidence" value="ECO:0007669"/>
    <property type="project" value="UniProtKB-UniRule"/>
</dbReference>
<dbReference type="InterPro" id="IPR011614">
    <property type="entry name" value="Catalase_core"/>
</dbReference>
<dbReference type="Pfam" id="PF00199">
    <property type="entry name" value="Catalase"/>
    <property type="match status" value="1"/>
</dbReference>
<dbReference type="PANTHER" id="PTHR42821">
    <property type="entry name" value="CATALASE"/>
    <property type="match status" value="1"/>
</dbReference>
<dbReference type="InterPro" id="IPR010582">
    <property type="entry name" value="Catalase_immune_responsive"/>
</dbReference>
<dbReference type="Gene3D" id="2.40.180.10">
    <property type="entry name" value="Catalase core domain"/>
    <property type="match status" value="1"/>
</dbReference>
<evidence type="ECO:0000256" key="8">
    <source>
        <dbReference type="ARBA" id="ARBA00023004"/>
    </source>
</evidence>
<evidence type="ECO:0000313" key="15">
    <source>
        <dbReference type="Proteomes" id="UP000235786"/>
    </source>
</evidence>
<evidence type="ECO:0000256" key="5">
    <source>
        <dbReference type="ARBA" id="ARBA00022617"/>
    </source>
</evidence>
<comment type="function">
    <text evidence="10">Occurs in almost all aerobically respiring organisms and serves to protect cells from the toxic effects of hydrogen peroxide.</text>
</comment>
<evidence type="ECO:0000313" key="14">
    <source>
        <dbReference type="EMBL" id="PMD46023.1"/>
    </source>
</evidence>
<keyword evidence="5 10" id="KW-0349">Heme</keyword>
<dbReference type="SUPFAM" id="SSF52317">
    <property type="entry name" value="Class I glutamine amidotransferase-like"/>
    <property type="match status" value="1"/>
</dbReference>
<evidence type="ECO:0000256" key="10">
    <source>
        <dbReference type="PIRNR" id="PIRNR038927"/>
    </source>
</evidence>
<dbReference type="Gene3D" id="1.20.1370.20">
    <property type="match status" value="1"/>
</dbReference>
<dbReference type="InterPro" id="IPR018028">
    <property type="entry name" value="Catalase"/>
</dbReference>
<evidence type="ECO:0000256" key="3">
    <source>
        <dbReference type="ARBA" id="ARBA00012314"/>
    </source>
</evidence>
<dbReference type="GO" id="GO:0046872">
    <property type="term" value="F:metal ion binding"/>
    <property type="evidence" value="ECO:0007669"/>
    <property type="project" value="UniProtKB-KW"/>
</dbReference>
<keyword evidence="6 10" id="KW-0479">Metal-binding</keyword>
<evidence type="ECO:0000256" key="4">
    <source>
        <dbReference type="ARBA" id="ARBA00022559"/>
    </source>
</evidence>
<dbReference type="GO" id="GO:0006979">
    <property type="term" value="P:response to oxidative stress"/>
    <property type="evidence" value="ECO:0007669"/>
    <property type="project" value="InterPro"/>
</dbReference>
<evidence type="ECO:0000256" key="11">
    <source>
        <dbReference type="PIRSR" id="PIRSR038927-2"/>
    </source>
</evidence>
<dbReference type="Pfam" id="PF18011">
    <property type="entry name" value="Catalase_C"/>
    <property type="match status" value="1"/>
</dbReference>
<feature type="chain" id="PRO_5014322063" description="Catalase" evidence="12">
    <location>
        <begin position="17"/>
        <end position="726"/>
    </location>
</feature>
<dbReference type="InterPro" id="IPR020835">
    <property type="entry name" value="Catalase_sf"/>
</dbReference>
<dbReference type="Gene3D" id="3.40.50.880">
    <property type="match status" value="1"/>
</dbReference>
<dbReference type="GO" id="GO:0005829">
    <property type="term" value="C:cytosol"/>
    <property type="evidence" value="ECO:0007669"/>
    <property type="project" value="TreeGrafter"/>
</dbReference>
<feature type="binding site" description="axial binding residue" evidence="11">
    <location>
        <position position="399"/>
    </location>
    <ligand>
        <name>heme</name>
        <dbReference type="ChEBI" id="CHEBI:30413"/>
    </ligand>
    <ligandPart>
        <name>Fe</name>
        <dbReference type="ChEBI" id="CHEBI:18248"/>
    </ligandPart>
</feature>
<dbReference type="EC" id="1.11.1.6" evidence="3 10"/>
<dbReference type="InterPro" id="IPR024708">
    <property type="entry name" value="Catalase_AS"/>
</dbReference>
<dbReference type="SMART" id="SM01060">
    <property type="entry name" value="Catalase"/>
    <property type="match status" value="1"/>
</dbReference>
<dbReference type="AlphaFoldDB" id="A0A2J6S5H8"/>
<dbReference type="GO" id="GO:0042744">
    <property type="term" value="P:hydrogen peroxide catabolic process"/>
    <property type="evidence" value="ECO:0007669"/>
    <property type="project" value="UniProtKB-UniRule"/>
</dbReference>
<keyword evidence="15" id="KW-1185">Reference proteome</keyword>
<dbReference type="Pfam" id="PF06628">
    <property type="entry name" value="Catalase-rel"/>
    <property type="match status" value="1"/>
</dbReference>
<comment type="cofactor">
    <cofactor evidence="1 10 11">
        <name>heme</name>
        <dbReference type="ChEBI" id="CHEBI:30413"/>
    </cofactor>
</comment>
<dbReference type="PROSITE" id="PS00438">
    <property type="entry name" value="CATALASE_2"/>
    <property type="match status" value="1"/>
</dbReference>
<dbReference type="STRING" id="1149755.A0A2J6S5H8"/>
<dbReference type="EMBL" id="KZ613939">
    <property type="protein sequence ID" value="PMD46023.1"/>
    <property type="molecule type" value="Genomic_DNA"/>
</dbReference>
<dbReference type="Proteomes" id="UP000235786">
    <property type="component" value="Unassembled WGS sequence"/>
</dbReference>
<evidence type="ECO:0000259" key="13">
    <source>
        <dbReference type="SMART" id="SM01060"/>
    </source>
</evidence>
<keyword evidence="9 10" id="KW-0376">Hydrogen peroxide</keyword>
<feature type="signal peptide" evidence="12">
    <location>
        <begin position="1"/>
        <end position="16"/>
    </location>
</feature>
<dbReference type="InterPro" id="IPR029062">
    <property type="entry name" value="Class_I_gatase-like"/>
</dbReference>
<name>A0A2J6S5H8_HYAVF</name>
<keyword evidence="8 10" id="KW-0408">Iron</keyword>
<dbReference type="PROSITE" id="PS51402">
    <property type="entry name" value="CATALASE_3"/>
    <property type="match status" value="1"/>
</dbReference>
<evidence type="ECO:0000256" key="7">
    <source>
        <dbReference type="ARBA" id="ARBA00023002"/>
    </source>
</evidence>